<evidence type="ECO:0000313" key="4">
    <source>
        <dbReference type="Proteomes" id="UP000035268"/>
    </source>
</evidence>
<dbReference type="SUPFAM" id="SSF52540">
    <property type="entry name" value="P-loop containing nucleoside triphosphate hydrolases"/>
    <property type="match status" value="1"/>
</dbReference>
<dbReference type="PATRIC" id="fig|1609981.3.peg.2542"/>
<dbReference type="AlphaFoldDB" id="A0A0G3EH31"/>
<evidence type="ECO:0000313" key="3">
    <source>
        <dbReference type="EMBL" id="AKJ65663.1"/>
    </source>
</evidence>
<dbReference type="KEGG" id="vbl:L21SP4_02438"/>
<dbReference type="InterPro" id="IPR025420">
    <property type="entry name" value="DUF4143"/>
</dbReference>
<reference evidence="4" key="1">
    <citation type="submission" date="2015-02" db="EMBL/GenBank/DDBJ databases">
        <title>Description and complete genome sequence of the first cultured representative of the subdivision 5 of the Verrucomicrobia phylum.</title>
        <authorList>
            <person name="Spring S."/>
            <person name="Bunk B."/>
            <person name="Sproer C."/>
            <person name="Klenk H.-P."/>
        </authorList>
    </citation>
    <scope>NUCLEOTIDE SEQUENCE [LARGE SCALE GENOMIC DNA]</scope>
    <source>
        <strain evidence="4">L21-Fru-AB</strain>
    </source>
</reference>
<dbReference type="Pfam" id="PF13173">
    <property type="entry name" value="AAA_14"/>
    <property type="match status" value="1"/>
</dbReference>
<dbReference type="InterPro" id="IPR041682">
    <property type="entry name" value="AAA_14"/>
</dbReference>
<protein>
    <submittedName>
        <fullName evidence="3">Uncharacterized protein</fullName>
    </submittedName>
</protein>
<dbReference type="PANTHER" id="PTHR43566:SF2">
    <property type="entry name" value="DUF4143 DOMAIN-CONTAINING PROTEIN"/>
    <property type="match status" value="1"/>
</dbReference>
<keyword evidence="4" id="KW-1185">Reference proteome</keyword>
<reference evidence="3 4" key="2">
    <citation type="journal article" date="2016" name="ISME J.">
        <title>Characterization of the first cultured representative of Verrucomicrobia subdivision 5 indicates the proposal of a novel phylum.</title>
        <authorList>
            <person name="Spring S."/>
            <person name="Bunk B."/>
            <person name="Sproer C."/>
            <person name="Schumann P."/>
            <person name="Rohde M."/>
            <person name="Tindall B.J."/>
            <person name="Klenk H.P."/>
        </authorList>
    </citation>
    <scope>NUCLEOTIDE SEQUENCE [LARGE SCALE GENOMIC DNA]</scope>
    <source>
        <strain evidence="3 4">L21-Fru-AB</strain>
    </source>
</reference>
<dbReference type="Proteomes" id="UP000035268">
    <property type="component" value="Chromosome"/>
</dbReference>
<dbReference type="EMBL" id="CP010904">
    <property type="protein sequence ID" value="AKJ65663.1"/>
    <property type="molecule type" value="Genomic_DNA"/>
</dbReference>
<proteinExistence type="predicted"/>
<name>A0A0G3EH31_9BACT</name>
<dbReference type="OrthoDB" id="9771844at2"/>
<gene>
    <name evidence="3" type="ORF">L21SP4_02438</name>
</gene>
<evidence type="ECO:0000259" key="2">
    <source>
        <dbReference type="Pfam" id="PF13635"/>
    </source>
</evidence>
<evidence type="ECO:0000259" key="1">
    <source>
        <dbReference type="Pfam" id="PF13173"/>
    </source>
</evidence>
<accession>A0A0G3EH31</accession>
<feature type="domain" description="AAA" evidence="1">
    <location>
        <begin position="17"/>
        <end position="136"/>
    </location>
</feature>
<sequence length="409" mass="44908">MIRRNIEDRVKAALSDTPVVLINGARQTGKTTLVRALAKEVSGRSTYLTFDDAGVMAAVANDPQGFIEGLEGMVVLDEVQKAPEVFPAIKLCVDRDRRPGRFLLTGSANVLMLPKLSESLAGRMEIITLRPFSQGEQEKRRDGFVERLMSGKPSCEPAAPVCRADLAARVSRGGYPEALRRADDRRRSWFASYLTTVLQRDIRDLSHIEGLTQAPGLMALLAARSGSLLNAAEVSRNAVVPYSTLQRYLSLFETTFLIHRIPPWAANLGKRLVKSPKLMLGDTGLMTHLLNASETSWMSDPTLAGRFIETFVGGELIKQIEWSRNRPALLHYRTGGGAEVDFVLESGGRICGVEVKLAQTLKRNDFRGLNSLAQDAGARFTGGVLLYTGREIIPFGANLRAVPVSCLWQ</sequence>
<dbReference type="PANTHER" id="PTHR43566">
    <property type="entry name" value="CONSERVED PROTEIN"/>
    <property type="match status" value="1"/>
</dbReference>
<dbReference type="InterPro" id="IPR027417">
    <property type="entry name" value="P-loop_NTPase"/>
</dbReference>
<dbReference type="Pfam" id="PF13635">
    <property type="entry name" value="DUF4143"/>
    <property type="match status" value="1"/>
</dbReference>
<organism evidence="3 4">
    <name type="scientific">Kiritimatiella glycovorans</name>
    <dbReference type="NCBI Taxonomy" id="1307763"/>
    <lineage>
        <taxon>Bacteria</taxon>
        <taxon>Pseudomonadati</taxon>
        <taxon>Kiritimatiellota</taxon>
        <taxon>Kiritimatiellia</taxon>
        <taxon>Kiritimatiellales</taxon>
        <taxon>Kiritimatiellaceae</taxon>
        <taxon>Kiritimatiella</taxon>
    </lineage>
</organism>
<feature type="domain" description="DUF4143" evidence="2">
    <location>
        <begin position="199"/>
        <end position="357"/>
    </location>
</feature>